<dbReference type="EMBL" id="JAVFWL010000004">
    <property type="protein sequence ID" value="KAK6751946.1"/>
    <property type="molecule type" value="Genomic_DNA"/>
</dbReference>
<dbReference type="InterPro" id="IPR036397">
    <property type="entry name" value="RNaseH_sf"/>
</dbReference>
<comment type="caution">
    <text evidence="2">The sequence shown here is derived from an EMBL/GenBank/DDBJ whole genome shotgun (WGS) entry which is preliminary data.</text>
</comment>
<sequence>MLKSIVRVSMLCDFNQGRSAAESLETLHSSIGEDCISSFKRFKRFHDVDESLEDLDHKVETVQQKLAKLNWSVLPHPPYYPAIAPSHYYLFRSTQHELAEKRFENVEEVRICLSDFFNSKPSYFNYVGTHSLRAQWRMVIDNCGEHIME</sequence>
<dbReference type="PANTHER" id="PTHR46060:SF1">
    <property type="entry name" value="MARINER MOS1 TRANSPOSASE-LIKE PROTEIN"/>
    <property type="match status" value="1"/>
</dbReference>
<gene>
    <name evidence="2" type="primary">Necator_chrIV.g16688</name>
    <name evidence="2" type="ORF">RB195_003391</name>
</gene>
<proteinExistence type="predicted"/>
<feature type="domain" description="Mos1 transposase HTH" evidence="1">
    <location>
        <begin position="6"/>
        <end position="38"/>
    </location>
</feature>
<name>A0ABR1DR52_NECAM</name>
<accession>A0ABR1DR52</accession>
<evidence type="ECO:0000313" key="2">
    <source>
        <dbReference type="EMBL" id="KAK6751946.1"/>
    </source>
</evidence>
<protein>
    <recommendedName>
        <fullName evidence="1">Mos1 transposase HTH domain-containing protein</fullName>
    </recommendedName>
</protein>
<evidence type="ECO:0000259" key="1">
    <source>
        <dbReference type="Pfam" id="PF17906"/>
    </source>
</evidence>
<reference evidence="2 3" key="1">
    <citation type="submission" date="2023-08" db="EMBL/GenBank/DDBJ databases">
        <title>A Necator americanus chromosomal reference genome.</title>
        <authorList>
            <person name="Ilik V."/>
            <person name="Petrzelkova K.J."/>
            <person name="Pardy F."/>
            <person name="Fuh T."/>
            <person name="Niatou-Singa F.S."/>
            <person name="Gouil Q."/>
            <person name="Baker L."/>
            <person name="Ritchie M.E."/>
            <person name="Jex A.R."/>
            <person name="Gazzola D."/>
            <person name="Li H."/>
            <person name="Toshio Fujiwara R."/>
            <person name="Zhan B."/>
            <person name="Aroian R.V."/>
            <person name="Pafco B."/>
            <person name="Schwarz E.M."/>
        </authorList>
    </citation>
    <scope>NUCLEOTIDE SEQUENCE [LARGE SCALE GENOMIC DNA]</scope>
    <source>
        <strain evidence="2 3">Aroian</strain>
        <tissue evidence="2">Whole animal</tissue>
    </source>
</reference>
<dbReference type="InterPro" id="IPR052709">
    <property type="entry name" value="Transposase-MT_Hybrid"/>
</dbReference>
<evidence type="ECO:0000313" key="3">
    <source>
        <dbReference type="Proteomes" id="UP001303046"/>
    </source>
</evidence>
<keyword evidence="3" id="KW-1185">Reference proteome</keyword>
<dbReference type="Pfam" id="PF17906">
    <property type="entry name" value="HTH_48"/>
    <property type="match status" value="1"/>
</dbReference>
<dbReference type="Gene3D" id="1.10.10.1450">
    <property type="match status" value="1"/>
</dbReference>
<dbReference type="Gene3D" id="3.30.420.10">
    <property type="entry name" value="Ribonuclease H-like superfamily/Ribonuclease H"/>
    <property type="match status" value="1"/>
</dbReference>
<dbReference type="PANTHER" id="PTHR46060">
    <property type="entry name" value="MARINER MOS1 TRANSPOSASE-LIKE PROTEIN"/>
    <property type="match status" value="1"/>
</dbReference>
<dbReference type="Proteomes" id="UP001303046">
    <property type="component" value="Unassembled WGS sequence"/>
</dbReference>
<dbReference type="InterPro" id="IPR041426">
    <property type="entry name" value="Mos1_HTH"/>
</dbReference>
<organism evidence="2 3">
    <name type="scientific">Necator americanus</name>
    <name type="common">Human hookworm</name>
    <dbReference type="NCBI Taxonomy" id="51031"/>
    <lineage>
        <taxon>Eukaryota</taxon>
        <taxon>Metazoa</taxon>
        <taxon>Ecdysozoa</taxon>
        <taxon>Nematoda</taxon>
        <taxon>Chromadorea</taxon>
        <taxon>Rhabditida</taxon>
        <taxon>Rhabditina</taxon>
        <taxon>Rhabditomorpha</taxon>
        <taxon>Strongyloidea</taxon>
        <taxon>Ancylostomatidae</taxon>
        <taxon>Bunostominae</taxon>
        <taxon>Necator</taxon>
    </lineage>
</organism>